<name>A0A2P6N3B9_9EUKA</name>
<dbReference type="Proteomes" id="UP000241769">
    <property type="component" value="Unassembled WGS sequence"/>
</dbReference>
<keyword evidence="4 8" id="KW-0560">Oxidoreductase</keyword>
<feature type="binding site" description="axial binding residue" evidence="7">
    <location>
        <position position="143"/>
    </location>
    <ligand>
        <name>heme</name>
        <dbReference type="ChEBI" id="CHEBI:30413"/>
    </ligand>
    <ligandPart>
        <name>Fe</name>
        <dbReference type="ChEBI" id="CHEBI:18248"/>
    </ligandPart>
</feature>
<keyword evidence="11" id="KW-1185">Reference proteome</keyword>
<dbReference type="GO" id="GO:0020037">
    <property type="term" value="F:heme binding"/>
    <property type="evidence" value="ECO:0007669"/>
    <property type="project" value="InterPro"/>
</dbReference>
<dbReference type="GO" id="GO:0016705">
    <property type="term" value="F:oxidoreductase activity, acting on paired donors, with incorporation or reduction of molecular oxygen"/>
    <property type="evidence" value="ECO:0007669"/>
    <property type="project" value="InterPro"/>
</dbReference>
<dbReference type="EMBL" id="MDYQ01000225">
    <property type="protein sequence ID" value="PRP78422.1"/>
    <property type="molecule type" value="Genomic_DNA"/>
</dbReference>
<comment type="cofactor">
    <cofactor evidence="7">
        <name>heme</name>
        <dbReference type="ChEBI" id="CHEBI:30413"/>
    </cofactor>
</comment>
<evidence type="ECO:0000313" key="11">
    <source>
        <dbReference type="Proteomes" id="UP000241769"/>
    </source>
</evidence>
<comment type="similarity">
    <text evidence="1 8">Belongs to the cytochrome P450 family.</text>
</comment>
<dbReference type="GO" id="GO:0004497">
    <property type="term" value="F:monooxygenase activity"/>
    <property type="evidence" value="ECO:0007669"/>
    <property type="project" value="UniProtKB-KW"/>
</dbReference>
<dbReference type="InParanoid" id="A0A2P6N3B9"/>
<comment type="caution">
    <text evidence="10">The sequence shown here is derived from an EMBL/GenBank/DDBJ whole genome shotgun (WGS) entry which is preliminary data.</text>
</comment>
<keyword evidence="9" id="KW-0732">Signal</keyword>
<gene>
    <name evidence="10" type="ORF">PROFUN_13726</name>
</gene>
<keyword evidence="3 7" id="KW-0479">Metal-binding</keyword>
<dbReference type="PROSITE" id="PS00086">
    <property type="entry name" value="CYTOCHROME_P450"/>
    <property type="match status" value="1"/>
</dbReference>
<keyword evidence="6 8" id="KW-0503">Monooxygenase</keyword>
<evidence type="ECO:0000313" key="10">
    <source>
        <dbReference type="EMBL" id="PRP78422.1"/>
    </source>
</evidence>
<evidence type="ECO:0000256" key="8">
    <source>
        <dbReference type="RuleBase" id="RU000461"/>
    </source>
</evidence>
<accession>A0A2P6N3B9</accession>
<evidence type="ECO:0000256" key="4">
    <source>
        <dbReference type="ARBA" id="ARBA00023002"/>
    </source>
</evidence>
<evidence type="ECO:0000256" key="5">
    <source>
        <dbReference type="ARBA" id="ARBA00023004"/>
    </source>
</evidence>
<evidence type="ECO:0000256" key="2">
    <source>
        <dbReference type="ARBA" id="ARBA00022617"/>
    </source>
</evidence>
<dbReference type="AlphaFoldDB" id="A0A2P6N3B9"/>
<sequence>MLWAIVGAASLVGLSLQVSRIYNKYKSLSRTIPTVRRVYGDREAQYEDFNSLVYTNAVVHEVLRLFPPLVGIPKYCVREQTLCGGKYVVPANTYLTLNAAGVHYNTDVWGPDAAEFNPSRFDPRENKLVKGSYIPFSEGARSCLGNKFANVEMVATLSNVLRRYTIHFSEGYDEARMKRELSESHSVITLQPKTPTPVIVKRRN</sequence>
<evidence type="ECO:0000256" key="1">
    <source>
        <dbReference type="ARBA" id="ARBA00010617"/>
    </source>
</evidence>
<protein>
    <submittedName>
        <fullName evidence="10">Putative cytochrome P450 monooxygenase</fullName>
    </submittedName>
</protein>
<organism evidence="10 11">
    <name type="scientific">Planoprotostelium fungivorum</name>
    <dbReference type="NCBI Taxonomy" id="1890364"/>
    <lineage>
        <taxon>Eukaryota</taxon>
        <taxon>Amoebozoa</taxon>
        <taxon>Evosea</taxon>
        <taxon>Variosea</taxon>
        <taxon>Cavosteliida</taxon>
        <taxon>Cavosteliaceae</taxon>
        <taxon>Planoprotostelium</taxon>
    </lineage>
</organism>
<evidence type="ECO:0000256" key="6">
    <source>
        <dbReference type="ARBA" id="ARBA00023033"/>
    </source>
</evidence>
<keyword evidence="2 7" id="KW-0349">Heme</keyword>
<dbReference type="Gene3D" id="1.10.630.10">
    <property type="entry name" value="Cytochrome P450"/>
    <property type="match status" value="1"/>
</dbReference>
<dbReference type="PANTHER" id="PTHR24291:SF50">
    <property type="entry name" value="BIFUNCTIONAL ALBAFLAVENONE MONOOXYGENASE_TERPENE SYNTHASE"/>
    <property type="match status" value="1"/>
</dbReference>
<dbReference type="InterPro" id="IPR017972">
    <property type="entry name" value="Cyt_P450_CS"/>
</dbReference>
<dbReference type="GO" id="GO:0005506">
    <property type="term" value="F:iron ion binding"/>
    <property type="evidence" value="ECO:0007669"/>
    <property type="project" value="InterPro"/>
</dbReference>
<evidence type="ECO:0000256" key="9">
    <source>
        <dbReference type="SAM" id="SignalP"/>
    </source>
</evidence>
<dbReference type="InterPro" id="IPR036396">
    <property type="entry name" value="Cyt_P450_sf"/>
</dbReference>
<dbReference type="InterPro" id="IPR002403">
    <property type="entry name" value="Cyt_P450_E_grp-IV"/>
</dbReference>
<keyword evidence="5 7" id="KW-0408">Iron</keyword>
<dbReference type="PRINTS" id="PR00465">
    <property type="entry name" value="EP450IV"/>
</dbReference>
<dbReference type="InterPro" id="IPR050196">
    <property type="entry name" value="Cytochrome_P450_Monoox"/>
</dbReference>
<reference evidence="10 11" key="1">
    <citation type="journal article" date="2018" name="Genome Biol. Evol.">
        <title>Multiple Roots of Fruiting Body Formation in Amoebozoa.</title>
        <authorList>
            <person name="Hillmann F."/>
            <person name="Forbes G."/>
            <person name="Novohradska S."/>
            <person name="Ferling I."/>
            <person name="Riege K."/>
            <person name="Groth M."/>
            <person name="Westermann M."/>
            <person name="Marz M."/>
            <person name="Spaller T."/>
            <person name="Winckler T."/>
            <person name="Schaap P."/>
            <person name="Glockner G."/>
        </authorList>
    </citation>
    <scope>NUCLEOTIDE SEQUENCE [LARGE SCALE GENOMIC DNA]</scope>
    <source>
        <strain evidence="10 11">Jena</strain>
    </source>
</reference>
<dbReference type="OrthoDB" id="1055148at2759"/>
<dbReference type="InterPro" id="IPR001128">
    <property type="entry name" value="Cyt_P450"/>
</dbReference>
<dbReference type="STRING" id="1890364.A0A2P6N3B9"/>
<evidence type="ECO:0000256" key="3">
    <source>
        <dbReference type="ARBA" id="ARBA00022723"/>
    </source>
</evidence>
<feature type="chain" id="PRO_5015111761" evidence="9">
    <location>
        <begin position="16"/>
        <end position="204"/>
    </location>
</feature>
<proteinExistence type="inferred from homology"/>
<evidence type="ECO:0000256" key="7">
    <source>
        <dbReference type="PIRSR" id="PIRSR602403-1"/>
    </source>
</evidence>
<dbReference type="Pfam" id="PF00067">
    <property type="entry name" value="p450"/>
    <property type="match status" value="1"/>
</dbReference>
<dbReference type="SUPFAM" id="SSF48264">
    <property type="entry name" value="Cytochrome P450"/>
    <property type="match status" value="1"/>
</dbReference>
<dbReference type="PANTHER" id="PTHR24291">
    <property type="entry name" value="CYTOCHROME P450 FAMILY 4"/>
    <property type="match status" value="1"/>
</dbReference>
<feature type="signal peptide" evidence="9">
    <location>
        <begin position="1"/>
        <end position="15"/>
    </location>
</feature>
<dbReference type="PRINTS" id="PR00385">
    <property type="entry name" value="P450"/>
</dbReference>